<keyword evidence="2" id="KW-1185">Reference proteome</keyword>
<proteinExistence type="predicted"/>
<organism evidence="2 3">
    <name type="scientific">Romanomermis culicivorax</name>
    <name type="common">Nematode worm</name>
    <dbReference type="NCBI Taxonomy" id="13658"/>
    <lineage>
        <taxon>Eukaryota</taxon>
        <taxon>Metazoa</taxon>
        <taxon>Ecdysozoa</taxon>
        <taxon>Nematoda</taxon>
        <taxon>Enoplea</taxon>
        <taxon>Dorylaimia</taxon>
        <taxon>Mermithida</taxon>
        <taxon>Mermithoidea</taxon>
        <taxon>Mermithidae</taxon>
        <taxon>Romanomermis</taxon>
    </lineage>
</organism>
<sequence>MAPPRKPFNKSGELSKNDAQKENISNNTFADLCETKNIDFHQKRVTRIYSDVMKMFSMITMEASSSSYSATPDTSLHGYR</sequence>
<accession>A0A915L4I5</accession>
<evidence type="ECO:0000256" key="1">
    <source>
        <dbReference type="SAM" id="MobiDB-lite"/>
    </source>
</evidence>
<feature type="region of interest" description="Disordered" evidence="1">
    <location>
        <begin position="1"/>
        <end position="23"/>
    </location>
</feature>
<dbReference type="AlphaFoldDB" id="A0A915L4I5"/>
<name>A0A915L4I5_ROMCU</name>
<evidence type="ECO:0000313" key="2">
    <source>
        <dbReference type="Proteomes" id="UP000887565"/>
    </source>
</evidence>
<dbReference type="Proteomes" id="UP000887565">
    <property type="component" value="Unplaced"/>
</dbReference>
<protein>
    <submittedName>
        <fullName evidence="3">Uncharacterized protein</fullName>
    </submittedName>
</protein>
<dbReference type="WBParaSite" id="nRc.2.0.1.t44690-RA">
    <property type="protein sequence ID" value="nRc.2.0.1.t44690-RA"/>
    <property type="gene ID" value="nRc.2.0.1.g44690"/>
</dbReference>
<evidence type="ECO:0000313" key="3">
    <source>
        <dbReference type="WBParaSite" id="nRc.2.0.1.t44690-RA"/>
    </source>
</evidence>
<reference evidence="3" key="1">
    <citation type="submission" date="2022-11" db="UniProtKB">
        <authorList>
            <consortium name="WormBaseParasite"/>
        </authorList>
    </citation>
    <scope>IDENTIFICATION</scope>
</reference>